<keyword evidence="2" id="KW-1185">Reference proteome</keyword>
<dbReference type="EMBL" id="JBFDAA010000003">
    <property type="protein sequence ID" value="KAL1139214.1"/>
    <property type="molecule type" value="Genomic_DNA"/>
</dbReference>
<accession>A0ABD0ZGJ4</accession>
<dbReference type="AlphaFoldDB" id="A0ABD0ZGJ4"/>
<sequence length="570" mass="64665">MYPTQSTRILFELLTKHDAWMGRCDKASEHQNVLDNKRKDGVTKCLCQRITRCPVPVLLAAVHPSTYSDRELYTERVPRSERRSIEHQVTVAAPARLTPPLTMAIRRNSRYTAAGPKEKTLPLPEEELTAECARPPVYANRIYSPHPPVGQLALPVETLYTSTECIWHKKDQCRKEIFASCLLQQCTKGVLDWSVWAVPRALKLLHNLRPPFPVWTEGSIDLPPPEEQTGERVPRLATYGRTRVPTSHLENHFMLARDLAARCQRDCAMSVITGLDWRCRLHPPADKQPERAPLIFLPPDPDSKLKVFRMMKVLKVETGIKHFTSSNRKIMSSRNHPRHYGLGGPSGRSRSFFNFGMLNWDEASSDLEGASNTGSEMSETLSFTMPFSREDSAPLRNDSWSQFPYIPDVTSAGIQVWGGGGRLSQPLGSETDDVISDRCHRLTPYYKYDRIIFISRLKASLSKYVQSKVLNLLWLFAIDCEARPPLAPTVGHLRTRHYVRHRDARGKPKANDDDSVSFAYNMLCGEGRLLGHLISCVDRVIQVEWHREHASDVANAMQGPPETSRTVEKK</sequence>
<comment type="caution">
    <text evidence="1">The sequence shown here is derived from an EMBL/GenBank/DDBJ whole genome shotgun (WGS) entry which is preliminary data.</text>
</comment>
<reference evidence="1 2" key="1">
    <citation type="submission" date="2024-07" db="EMBL/GenBank/DDBJ databases">
        <title>Chromosome-level genome assembly of the water stick insect Ranatra chinensis (Heteroptera: Nepidae).</title>
        <authorList>
            <person name="Liu X."/>
        </authorList>
    </citation>
    <scope>NUCLEOTIDE SEQUENCE [LARGE SCALE GENOMIC DNA]</scope>
    <source>
        <strain evidence="1">Cailab_2021Rc</strain>
        <tissue evidence="1">Muscle</tissue>
    </source>
</reference>
<protein>
    <submittedName>
        <fullName evidence="1">Uncharacterized protein</fullName>
    </submittedName>
</protein>
<proteinExistence type="predicted"/>
<name>A0ABD0ZGJ4_9HEMI</name>
<dbReference type="Proteomes" id="UP001558652">
    <property type="component" value="Unassembled WGS sequence"/>
</dbReference>
<gene>
    <name evidence="1" type="ORF">AAG570_009273</name>
</gene>
<evidence type="ECO:0000313" key="1">
    <source>
        <dbReference type="EMBL" id="KAL1139214.1"/>
    </source>
</evidence>
<evidence type="ECO:0000313" key="2">
    <source>
        <dbReference type="Proteomes" id="UP001558652"/>
    </source>
</evidence>
<organism evidence="1 2">
    <name type="scientific">Ranatra chinensis</name>
    <dbReference type="NCBI Taxonomy" id="642074"/>
    <lineage>
        <taxon>Eukaryota</taxon>
        <taxon>Metazoa</taxon>
        <taxon>Ecdysozoa</taxon>
        <taxon>Arthropoda</taxon>
        <taxon>Hexapoda</taxon>
        <taxon>Insecta</taxon>
        <taxon>Pterygota</taxon>
        <taxon>Neoptera</taxon>
        <taxon>Paraneoptera</taxon>
        <taxon>Hemiptera</taxon>
        <taxon>Heteroptera</taxon>
        <taxon>Panheteroptera</taxon>
        <taxon>Nepomorpha</taxon>
        <taxon>Nepidae</taxon>
        <taxon>Ranatrinae</taxon>
        <taxon>Ranatra</taxon>
    </lineage>
</organism>